<sequence length="326" mass="35944">MDSLPIDMNHPAVRDYLALVRLQVLTPLSLLINIASVAICIALVNPSMRIISKLHPTSISPQPSVIFAYVAVMYLGQIGHCVLLILARKPETKSALIKGVGPSLVFANWLMALWAIAWVFEWFIAATVLAGLLLIFLLYSNTVLLIYHAPTRSRPFDTALIHAPLRFFCVIQFALVLPLTLFIALGLTYTPMYNGTPIDYNAHRWSGLGVVLGTNLVSLLVIVLRRDIVWCIAATWICISIWSLRPKPQTVYLTTIVFTAIHPLALVAAYVHAYFYARSAVDGPDSTANGRGAVALPGDDSEHPGLHRESQVRGPREVDVEEVWGD</sequence>
<dbReference type="PANTHER" id="PTHR37992">
    <property type="entry name" value="EXPRESSED PROTEIN"/>
    <property type="match status" value="1"/>
</dbReference>
<comment type="caution">
    <text evidence="3">The sequence shown here is derived from an EMBL/GenBank/DDBJ whole genome shotgun (WGS) entry which is preliminary data.</text>
</comment>
<feature type="transmembrane region" description="Helical" evidence="2">
    <location>
        <begin position="167"/>
        <end position="185"/>
    </location>
</feature>
<evidence type="ECO:0000313" key="3">
    <source>
        <dbReference type="EMBL" id="KAJ7224464.1"/>
    </source>
</evidence>
<dbReference type="Proteomes" id="UP001219525">
    <property type="component" value="Unassembled WGS sequence"/>
</dbReference>
<dbReference type="PANTHER" id="PTHR37992:SF1">
    <property type="entry name" value="DUF1774-DOMAIN-CONTAINING PROTEIN"/>
    <property type="match status" value="1"/>
</dbReference>
<keyword evidence="2" id="KW-0812">Transmembrane</keyword>
<feature type="compositionally biased region" description="Basic and acidic residues" evidence="1">
    <location>
        <begin position="300"/>
        <end position="318"/>
    </location>
</feature>
<feature type="transmembrane region" description="Helical" evidence="2">
    <location>
        <begin position="205"/>
        <end position="223"/>
    </location>
</feature>
<name>A0AAD6YNF3_9AGAR</name>
<evidence type="ECO:0000313" key="4">
    <source>
        <dbReference type="Proteomes" id="UP001219525"/>
    </source>
</evidence>
<feature type="transmembrane region" description="Helical" evidence="2">
    <location>
        <begin position="64"/>
        <end position="87"/>
    </location>
</feature>
<accession>A0AAD6YNF3</accession>
<gene>
    <name evidence="3" type="ORF">GGX14DRAFT_425757</name>
</gene>
<feature type="transmembrane region" description="Helical" evidence="2">
    <location>
        <begin position="99"/>
        <end position="117"/>
    </location>
</feature>
<keyword evidence="2" id="KW-1133">Transmembrane helix</keyword>
<protein>
    <submittedName>
        <fullName evidence="3">Uncharacterized protein</fullName>
    </submittedName>
</protein>
<dbReference type="InterPro" id="IPR013920">
    <property type="entry name" value="DUF1774_fun"/>
</dbReference>
<feature type="transmembrane region" description="Helical" evidence="2">
    <location>
        <begin position="123"/>
        <end position="147"/>
    </location>
</feature>
<feature type="transmembrane region" description="Helical" evidence="2">
    <location>
        <begin position="251"/>
        <end position="271"/>
    </location>
</feature>
<keyword evidence="4" id="KW-1185">Reference proteome</keyword>
<organism evidence="3 4">
    <name type="scientific">Mycena pura</name>
    <dbReference type="NCBI Taxonomy" id="153505"/>
    <lineage>
        <taxon>Eukaryota</taxon>
        <taxon>Fungi</taxon>
        <taxon>Dikarya</taxon>
        <taxon>Basidiomycota</taxon>
        <taxon>Agaricomycotina</taxon>
        <taxon>Agaricomycetes</taxon>
        <taxon>Agaricomycetidae</taxon>
        <taxon>Agaricales</taxon>
        <taxon>Marasmiineae</taxon>
        <taxon>Mycenaceae</taxon>
        <taxon>Mycena</taxon>
    </lineage>
</organism>
<feature type="region of interest" description="Disordered" evidence="1">
    <location>
        <begin position="288"/>
        <end position="326"/>
    </location>
</feature>
<keyword evidence="2" id="KW-0472">Membrane</keyword>
<reference evidence="3" key="1">
    <citation type="submission" date="2023-03" db="EMBL/GenBank/DDBJ databases">
        <title>Massive genome expansion in bonnet fungi (Mycena s.s.) driven by repeated elements and novel gene families across ecological guilds.</title>
        <authorList>
            <consortium name="Lawrence Berkeley National Laboratory"/>
            <person name="Harder C.B."/>
            <person name="Miyauchi S."/>
            <person name="Viragh M."/>
            <person name="Kuo A."/>
            <person name="Thoen E."/>
            <person name="Andreopoulos B."/>
            <person name="Lu D."/>
            <person name="Skrede I."/>
            <person name="Drula E."/>
            <person name="Henrissat B."/>
            <person name="Morin E."/>
            <person name="Kohler A."/>
            <person name="Barry K."/>
            <person name="LaButti K."/>
            <person name="Morin E."/>
            <person name="Salamov A."/>
            <person name="Lipzen A."/>
            <person name="Mereny Z."/>
            <person name="Hegedus B."/>
            <person name="Baldrian P."/>
            <person name="Stursova M."/>
            <person name="Weitz H."/>
            <person name="Taylor A."/>
            <person name="Grigoriev I.V."/>
            <person name="Nagy L.G."/>
            <person name="Martin F."/>
            <person name="Kauserud H."/>
        </authorList>
    </citation>
    <scope>NUCLEOTIDE SEQUENCE</scope>
    <source>
        <strain evidence="3">9144</strain>
    </source>
</reference>
<dbReference type="EMBL" id="JARJCW010000005">
    <property type="protein sequence ID" value="KAJ7224464.1"/>
    <property type="molecule type" value="Genomic_DNA"/>
</dbReference>
<evidence type="ECO:0000256" key="2">
    <source>
        <dbReference type="SAM" id="Phobius"/>
    </source>
</evidence>
<feature type="transmembrane region" description="Helical" evidence="2">
    <location>
        <begin position="228"/>
        <end position="245"/>
    </location>
</feature>
<evidence type="ECO:0000256" key="1">
    <source>
        <dbReference type="SAM" id="MobiDB-lite"/>
    </source>
</evidence>
<dbReference type="AlphaFoldDB" id="A0AAD6YNF3"/>
<proteinExistence type="predicted"/>
<feature type="transmembrane region" description="Helical" evidence="2">
    <location>
        <begin position="24"/>
        <end position="44"/>
    </location>
</feature>